<keyword evidence="2" id="KW-1185">Reference proteome</keyword>
<sequence>MELTYNETIQELVTKNGKMNIIKKKITLIDQEKRKLEVQWKKITEQEMRILKLETENGKQVDMKNQNTENRLPQVETELREIKDMSKETYSEILKKKNKSKMIKYTNYLLHEFVKPSDLSGDFKSFTTKRDGVVNNCVNKNEREIIKEEANKKLDNKYDIQTPKNILSQLKSSIRRANSGGGTETMHHKPKPSH</sequence>
<dbReference type="Proteomes" id="UP001431783">
    <property type="component" value="Unassembled WGS sequence"/>
</dbReference>
<evidence type="ECO:0000313" key="2">
    <source>
        <dbReference type="Proteomes" id="UP001431783"/>
    </source>
</evidence>
<accession>A0AAW1TQU3</accession>
<gene>
    <name evidence="1" type="ORF">WA026_008005</name>
</gene>
<dbReference type="AlphaFoldDB" id="A0AAW1TQU3"/>
<comment type="caution">
    <text evidence="1">The sequence shown here is derived from an EMBL/GenBank/DDBJ whole genome shotgun (WGS) entry which is preliminary data.</text>
</comment>
<dbReference type="EMBL" id="JARQZJ010000003">
    <property type="protein sequence ID" value="KAK9870437.1"/>
    <property type="molecule type" value="Genomic_DNA"/>
</dbReference>
<organism evidence="1 2">
    <name type="scientific">Henosepilachna vigintioctopunctata</name>
    <dbReference type="NCBI Taxonomy" id="420089"/>
    <lineage>
        <taxon>Eukaryota</taxon>
        <taxon>Metazoa</taxon>
        <taxon>Ecdysozoa</taxon>
        <taxon>Arthropoda</taxon>
        <taxon>Hexapoda</taxon>
        <taxon>Insecta</taxon>
        <taxon>Pterygota</taxon>
        <taxon>Neoptera</taxon>
        <taxon>Endopterygota</taxon>
        <taxon>Coleoptera</taxon>
        <taxon>Polyphaga</taxon>
        <taxon>Cucujiformia</taxon>
        <taxon>Coccinelloidea</taxon>
        <taxon>Coccinellidae</taxon>
        <taxon>Epilachninae</taxon>
        <taxon>Epilachnini</taxon>
        <taxon>Henosepilachna</taxon>
    </lineage>
</organism>
<protein>
    <submittedName>
        <fullName evidence="1">Uncharacterized protein</fullName>
    </submittedName>
</protein>
<reference evidence="1 2" key="1">
    <citation type="submission" date="2023-03" db="EMBL/GenBank/DDBJ databases">
        <title>Genome insight into feeding habits of ladybird beetles.</title>
        <authorList>
            <person name="Li H.-S."/>
            <person name="Huang Y.-H."/>
            <person name="Pang H."/>
        </authorList>
    </citation>
    <scope>NUCLEOTIDE SEQUENCE [LARGE SCALE GENOMIC DNA]</scope>
    <source>
        <strain evidence="1">SYSU_2023b</strain>
        <tissue evidence="1">Whole body</tissue>
    </source>
</reference>
<evidence type="ECO:0000313" key="1">
    <source>
        <dbReference type="EMBL" id="KAK9870437.1"/>
    </source>
</evidence>
<name>A0AAW1TQU3_9CUCU</name>
<proteinExistence type="predicted"/>